<dbReference type="InParanoid" id="Q22KX6"/>
<dbReference type="Gene3D" id="3.40.50.12780">
    <property type="entry name" value="N-terminal domain of ligase-like"/>
    <property type="match status" value="1"/>
</dbReference>
<keyword evidence="2" id="KW-0067">ATP-binding</keyword>
<dbReference type="OrthoDB" id="1700726at2759"/>
<dbReference type="InterPro" id="IPR042099">
    <property type="entry name" value="ANL_N_sf"/>
</dbReference>
<dbReference type="EMBL" id="GG662867">
    <property type="protein sequence ID" value="EAR85931.2"/>
    <property type="molecule type" value="Genomic_DNA"/>
</dbReference>
<dbReference type="InterPro" id="IPR020845">
    <property type="entry name" value="AMP-binding_CS"/>
</dbReference>
<sequence length="690" mass="79333">MEKSPFEKEFQKRIYNLPVGQKPADSTFTMRNPQSLSQLLYKPHPNINNLQDVITFRLKQNGLSEFVGKKNHKTGIYEYESFNKIFNQAVCLGSIIENMSFLKITDEQKKFRFYSNLNQNFNGVIKLIGLYCKNRLEWTICDMANALYGYTMVPIQESLGFDSVSYILAHSGLTTCICSTQSVEILIQKDQFQNLKNIILLDDDHDLKIKEVLEDRGIKIYQFQHLIEQGKINKVPLPKNLPTDTIFSLCYTSGTTGNPKAAMITHRNMIATIKNQQHFIFQQNESDTHISYLPLQHIYERFRSITCWYTGTKIAYSSGNILKLKEDIADIQPTFLVFVPRLMNKYFSEINQIIKDLPKEEQSQICRAIEEKLSNLKDEQKYTFKHSLYDEPFFSKFRDIFGGKIKNISSGSAPISQEVIDFLKVVLCCNVSQGYGLTESCGMATSQISGVQIENQVGGVTVSNELKLVDVPEMGYFTTDKNQRGIATPRGEICLRGHNIFAGYFKDDQKTEETFDQENWLHTGDIGVILPNGALRIIDRKKNLFKLQQGEYISPEKVENIYIRVRGVQEVFIYGDPFQRYCVAIIVPNPEELIKIANQLNIKETNLQNLCQNQLVNSFYLENLQQFGRKEGLISYEQAKKIYLEPVSFAQHGCLTQSMKLQRHIAKKVFQKVLDNLYSSDILPDKTPRL</sequence>
<evidence type="ECO:0000313" key="4">
    <source>
        <dbReference type="EMBL" id="EAR85931.2"/>
    </source>
</evidence>
<evidence type="ECO:0000313" key="5">
    <source>
        <dbReference type="Proteomes" id="UP000009168"/>
    </source>
</evidence>
<dbReference type="Pfam" id="PF00501">
    <property type="entry name" value="AMP-binding"/>
    <property type="match status" value="1"/>
</dbReference>
<keyword evidence="1" id="KW-0547">Nucleotide-binding</keyword>
<dbReference type="PANTHER" id="PTHR43272">
    <property type="entry name" value="LONG-CHAIN-FATTY-ACID--COA LIGASE"/>
    <property type="match status" value="1"/>
</dbReference>
<dbReference type="HOGENOM" id="CLU_000022_45_4_1"/>
<dbReference type="KEGG" id="tet:TTHERM_01066950"/>
<evidence type="ECO:0000256" key="1">
    <source>
        <dbReference type="ARBA" id="ARBA00022741"/>
    </source>
</evidence>
<dbReference type="eggNOG" id="KOG1256">
    <property type="taxonomic scope" value="Eukaryota"/>
</dbReference>
<dbReference type="GO" id="GO:0004467">
    <property type="term" value="F:long-chain fatty acid-CoA ligase activity"/>
    <property type="evidence" value="ECO:0007669"/>
    <property type="project" value="TreeGrafter"/>
</dbReference>
<evidence type="ECO:0000256" key="2">
    <source>
        <dbReference type="ARBA" id="ARBA00022840"/>
    </source>
</evidence>
<evidence type="ECO:0000259" key="3">
    <source>
        <dbReference type="Pfam" id="PF00501"/>
    </source>
</evidence>
<dbReference type="STRING" id="312017.Q22KX6"/>
<dbReference type="AlphaFoldDB" id="Q22KX6"/>
<protein>
    <submittedName>
        <fullName evidence="4">AMP-binding enzyme family protein</fullName>
    </submittedName>
</protein>
<dbReference type="PROSITE" id="PS00455">
    <property type="entry name" value="AMP_BINDING"/>
    <property type="match status" value="1"/>
</dbReference>
<dbReference type="SUPFAM" id="SSF56801">
    <property type="entry name" value="Acetyl-CoA synthetase-like"/>
    <property type="match status" value="1"/>
</dbReference>
<dbReference type="GO" id="GO:0005524">
    <property type="term" value="F:ATP binding"/>
    <property type="evidence" value="ECO:0007669"/>
    <property type="project" value="UniProtKB-KW"/>
</dbReference>
<reference evidence="5" key="1">
    <citation type="journal article" date="2006" name="PLoS Biol.">
        <title>Macronuclear genome sequence of the ciliate Tetrahymena thermophila, a model eukaryote.</title>
        <authorList>
            <person name="Eisen J.A."/>
            <person name="Coyne R.S."/>
            <person name="Wu M."/>
            <person name="Wu D."/>
            <person name="Thiagarajan M."/>
            <person name="Wortman J.R."/>
            <person name="Badger J.H."/>
            <person name="Ren Q."/>
            <person name="Amedeo P."/>
            <person name="Jones K.M."/>
            <person name="Tallon L.J."/>
            <person name="Delcher A.L."/>
            <person name="Salzberg S.L."/>
            <person name="Silva J.C."/>
            <person name="Haas B.J."/>
            <person name="Majoros W.H."/>
            <person name="Farzad M."/>
            <person name="Carlton J.M."/>
            <person name="Smith R.K. Jr."/>
            <person name="Garg J."/>
            <person name="Pearlman R.E."/>
            <person name="Karrer K.M."/>
            <person name="Sun L."/>
            <person name="Manning G."/>
            <person name="Elde N.C."/>
            <person name="Turkewitz A.P."/>
            <person name="Asai D.J."/>
            <person name="Wilkes D.E."/>
            <person name="Wang Y."/>
            <person name="Cai H."/>
            <person name="Collins K."/>
            <person name="Stewart B.A."/>
            <person name="Lee S.R."/>
            <person name="Wilamowska K."/>
            <person name="Weinberg Z."/>
            <person name="Ruzzo W.L."/>
            <person name="Wloga D."/>
            <person name="Gaertig J."/>
            <person name="Frankel J."/>
            <person name="Tsao C.-C."/>
            <person name="Gorovsky M.A."/>
            <person name="Keeling P.J."/>
            <person name="Waller R.F."/>
            <person name="Patron N.J."/>
            <person name="Cherry J.M."/>
            <person name="Stover N.A."/>
            <person name="Krieger C.J."/>
            <person name="del Toro C."/>
            <person name="Ryder H.F."/>
            <person name="Williamson S.C."/>
            <person name="Barbeau R.A."/>
            <person name="Hamilton E.P."/>
            <person name="Orias E."/>
        </authorList>
    </citation>
    <scope>NUCLEOTIDE SEQUENCE [LARGE SCALE GENOMIC DNA]</scope>
    <source>
        <strain evidence="5">SB210</strain>
    </source>
</reference>
<dbReference type="PANTHER" id="PTHR43272:SF33">
    <property type="entry name" value="AMP-BINDING DOMAIN-CONTAINING PROTEIN-RELATED"/>
    <property type="match status" value="1"/>
</dbReference>
<feature type="domain" description="AMP-dependent synthetase/ligase" evidence="3">
    <location>
        <begin position="128"/>
        <end position="505"/>
    </location>
</feature>
<dbReference type="RefSeq" id="XP_976526.2">
    <property type="nucleotide sequence ID" value="XM_971433.2"/>
</dbReference>
<keyword evidence="5" id="KW-1185">Reference proteome</keyword>
<accession>Q22KX6</accession>
<dbReference type="Proteomes" id="UP000009168">
    <property type="component" value="Unassembled WGS sequence"/>
</dbReference>
<name>Q22KX6_TETTS</name>
<dbReference type="GO" id="GO:0016020">
    <property type="term" value="C:membrane"/>
    <property type="evidence" value="ECO:0007669"/>
    <property type="project" value="TreeGrafter"/>
</dbReference>
<dbReference type="GO" id="GO:0005783">
    <property type="term" value="C:endoplasmic reticulum"/>
    <property type="evidence" value="ECO:0007669"/>
    <property type="project" value="TreeGrafter"/>
</dbReference>
<organism evidence="4 5">
    <name type="scientific">Tetrahymena thermophila (strain SB210)</name>
    <dbReference type="NCBI Taxonomy" id="312017"/>
    <lineage>
        <taxon>Eukaryota</taxon>
        <taxon>Sar</taxon>
        <taxon>Alveolata</taxon>
        <taxon>Ciliophora</taxon>
        <taxon>Intramacronucleata</taxon>
        <taxon>Oligohymenophorea</taxon>
        <taxon>Hymenostomatida</taxon>
        <taxon>Tetrahymenina</taxon>
        <taxon>Tetrahymenidae</taxon>
        <taxon>Tetrahymena</taxon>
    </lineage>
</organism>
<gene>
    <name evidence="4" type="ORF">TTHERM_01066950</name>
</gene>
<proteinExistence type="predicted"/>
<dbReference type="GeneID" id="7845352"/>
<dbReference type="InterPro" id="IPR000873">
    <property type="entry name" value="AMP-dep_synth/lig_dom"/>
</dbReference>